<comment type="caution">
    <text evidence="2">The sequence shown here is derived from an EMBL/GenBank/DDBJ whole genome shotgun (WGS) entry which is preliminary data.</text>
</comment>
<reference evidence="2 3" key="1">
    <citation type="submission" date="2018-07" db="EMBL/GenBank/DDBJ databases">
        <title>Genomic Encyclopedia of Type Strains, Phase IV (KMG-IV): sequencing the most valuable type-strain genomes for metagenomic binning, comparative biology and taxonomic classification.</title>
        <authorList>
            <person name="Goeker M."/>
        </authorList>
    </citation>
    <scope>NUCLEOTIDE SEQUENCE [LARGE SCALE GENOMIC DNA]</scope>
    <source>
        <strain evidence="2 3">DSM 25281</strain>
    </source>
</reference>
<gene>
    <name evidence="2" type="ORF">DFR59_102204</name>
</gene>
<dbReference type="Proteomes" id="UP000255326">
    <property type="component" value="Unassembled WGS sequence"/>
</dbReference>
<feature type="transmembrane region" description="Helical" evidence="1">
    <location>
        <begin position="99"/>
        <end position="120"/>
    </location>
</feature>
<keyword evidence="1" id="KW-1133">Transmembrane helix</keyword>
<organism evidence="2 3">
    <name type="scientific">Falsibacillus pallidus</name>
    <dbReference type="NCBI Taxonomy" id="493781"/>
    <lineage>
        <taxon>Bacteria</taxon>
        <taxon>Bacillati</taxon>
        <taxon>Bacillota</taxon>
        <taxon>Bacilli</taxon>
        <taxon>Bacillales</taxon>
        <taxon>Bacillaceae</taxon>
        <taxon>Falsibacillus</taxon>
    </lineage>
</organism>
<keyword evidence="1" id="KW-0472">Membrane</keyword>
<proteinExistence type="predicted"/>
<dbReference type="EMBL" id="QQAY01000002">
    <property type="protein sequence ID" value="RDI45576.1"/>
    <property type="molecule type" value="Genomic_DNA"/>
</dbReference>
<sequence length="143" mass="17345">MFLYFLMLTVCFIIFYKWHYYPTEYWYDPSLKSTIIQFSDEHLTHQVDMAKLSSDKQLEIYEFRSLITDMHNRWKDVIILSAAVFTVYAAVLYKKDTKYSMYLKALMCFLLFLTSIYINLFNDKKMETIHFENEVIVKQIQGY</sequence>
<keyword evidence="3" id="KW-1185">Reference proteome</keyword>
<keyword evidence="1" id="KW-0812">Transmembrane</keyword>
<feature type="transmembrane region" description="Helical" evidence="1">
    <location>
        <begin position="74"/>
        <end position="93"/>
    </location>
</feature>
<name>A0A370GQP7_9BACI</name>
<evidence type="ECO:0000256" key="1">
    <source>
        <dbReference type="SAM" id="Phobius"/>
    </source>
</evidence>
<protein>
    <submittedName>
        <fullName evidence="2">Uncharacterized protein</fullName>
    </submittedName>
</protein>
<evidence type="ECO:0000313" key="2">
    <source>
        <dbReference type="EMBL" id="RDI45576.1"/>
    </source>
</evidence>
<evidence type="ECO:0000313" key="3">
    <source>
        <dbReference type="Proteomes" id="UP000255326"/>
    </source>
</evidence>
<accession>A0A370GQP7</accession>
<dbReference type="AlphaFoldDB" id="A0A370GQP7"/>